<evidence type="ECO:0000313" key="6">
    <source>
        <dbReference type="Proteomes" id="UP000316621"/>
    </source>
</evidence>
<dbReference type="InterPro" id="IPR036188">
    <property type="entry name" value="FAD/NAD-bd_sf"/>
</dbReference>
<name>A0A4Y7JY31_PAPSO</name>
<dbReference type="SUPFAM" id="SSF51905">
    <property type="entry name" value="FAD/NAD(P)-binding domain"/>
    <property type="match status" value="4"/>
</dbReference>
<feature type="domain" description="FAD-binding" evidence="4">
    <location>
        <begin position="20"/>
        <end position="346"/>
    </location>
</feature>
<dbReference type="Gramene" id="RZC64891">
    <property type="protein sequence ID" value="RZC64891"/>
    <property type="gene ID" value="C5167_008582"/>
</dbReference>
<evidence type="ECO:0000259" key="4">
    <source>
        <dbReference type="Pfam" id="PF01494"/>
    </source>
</evidence>
<dbReference type="Gene3D" id="3.50.50.60">
    <property type="entry name" value="FAD/NAD(P)-binding domain"/>
    <property type="match status" value="4"/>
</dbReference>
<evidence type="ECO:0000256" key="3">
    <source>
        <dbReference type="ARBA" id="ARBA00024018"/>
    </source>
</evidence>
<dbReference type="GO" id="GO:0071949">
    <property type="term" value="F:FAD binding"/>
    <property type="evidence" value="ECO:0007669"/>
    <property type="project" value="InterPro"/>
</dbReference>
<dbReference type="PANTHER" id="PTHR45934">
    <property type="entry name" value="FAD/NAD(P)-BINDING OXIDOREDUCTASE FAMILY PROTEIN"/>
    <property type="match status" value="1"/>
</dbReference>
<dbReference type="STRING" id="3469.A0A4Y7JY31"/>
<dbReference type="AlphaFoldDB" id="A0A4Y7JY31"/>
<dbReference type="Pfam" id="PF01494">
    <property type="entry name" value="FAD_binding_3"/>
    <property type="match status" value="3"/>
</dbReference>
<dbReference type="GO" id="GO:0004497">
    <property type="term" value="F:monooxygenase activity"/>
    <property type="evidence" value="ECO:0007669"/>
    <property type="project" value="UniProtKB-KW"/>
</dbReference>
<feature type="domain" description="FAD-binding" evidence="4">
    <location>
        <begin position="603"/>
        <end position="760"/>
    </location>
</feature>
<reference evidence="5 6" key="1">
    <citation type="journal article" date="2018" name="Science">
        <title>The opium poppy genome and morphinan production.</title>
        <authorList>
            <person name="Guo L."/>
            <person name="Winzer T."/>
            <person name="Yang X."/>
            <person name="Li Y."/>
            <person name="Ning Z."/>
            <person name="He Z."/>
            <person name="Teodor R."/>
            <person name="Lu Y."/>
            <person name="Bowser T.A."/>
            <person name="Graham I.A."/>
            <person name="Ye K."/>
        </authorList>
    </citation>
    <scope>NUCLEOTIDE SEQUENCE [LARGE SCALE GENOMIC DNA]</scope>
    <source>
        <strain evidence="6">cv. HN1</strain>
        <tissue evidence="5">Leaves</tissue>
    </source>
</reference>
<proteinExistence type="inferred from homology"/>
<protein>
    <recommendedName>
        <fullName evidence="4">FAD-binding domain-containing protein</fullName>
    </recommendedName>
</protein>
<keyword evidence="1" id="KW-0560">Oxidoreductase</keyword>
<keyword evidence="6" id="KW-1185">Reference proteome</keyword>
<dbReference type="InterPro" id="IPR002938">
    <property type="entry name" value="FAD-bd"/>
</dbReference>
<organism evidence="5 6">
    <name type="scientific">Papaver somniferum</name>
    <name type="common">Opium poppy</name>
    <dbReference type="NCBI Taxonomy" id="3469"/>
    <lineage>
        <taxon>Eukaryota</taxon>
        <taxon>Viridiplantae</taxon>
        <taxon>Streptophyta</taxon>
        <taxon>Embryophyta</taxon>
        <taxon>Tracheophyta</taxon>
        <taxon>Spermatophyta</taxon>
        <taxon>Magnoliopsida</taxon>
        <taxon>Ranunculales</taxon>
        <taxon>Papaveraceae</taxon>
        <taxon>Papaveroideae</taxon>
        <taxon>Papaver</taxon>
    </lineage>
</organism>
<dbReference type="InterPro" id="IPR044560">
    <property type="entry name" value="MOase"/>
</dbReference>
<dbReference type="OMA" id="MADYDSK"/>
<dbReference type="PANTHER" id="PTHR45934:SF1">
    <property type="entry name" value="OS04G0423100 PROTEIN"/>
    <property type="match status" value="1"/>
</dbReference>
<evidence type="ECO:0000313" key="5">
    <source>
        <dbReference type="EMBL" id="RZC64891.1"/>
    </source>
</evidence>
<comment type="similarity">
    <text evidence="3">Belongs to the 3-hydroxybenzoate 6-hydroxylase family.</text>
</comment>
<sequence>MPIAKKKKSSEMENIVMSEEVVIVGGGVAGLATALALKRVGVKSLVLERANELRVTGGSLTLFPNAWIALEAVGVAEKLTSVYKPFKRGDVTNIATGVTQEILFTSDEGDEWLARGPRSVHRRALLEALLEELPADTIRYSSKLCSLEKTERRNDADFGVIIHLEDGTTIHTKVLIGCDGVHSVVAKWLGLKEPVYSGRYAVRGLGVYPEGHGLKHEVKQFVAEGQRFGILPNNNTDIFWFMTYNSTPSKELEMAKGDPKIIQKTMLEKVPDSAQIVKDVIQHACMPSLSWGPLQFRYPWDLLFGKVSNGTITVAGDAMHPMTPDLGQGGCSALEDAVVLGRHIGNSYIRNGGTLSQEDLEVEIGMYVKERRFRTAGLITGSYISGWAQQGGGGVGRIASSRVVGWLAKFVRDTVFYKIGFRRLVEEEMAKGDPKVIQKTMSERVPDCLQIVKNVIQHAYMPSLSWGPLRFRCPWDLLFGKVSNGTITVAGDAMHPMTPDLGQGGCSSLEDAVVLGRRIGNSYIRNGGMLLQEDLEVEIGMYVEERRLRTAGLITGSFISGWVQQGGGGVGIISSSKVIGGLTKILRDKVFYKEFGRLSGLALIGCDGVHSVVSKWLGLKDPVHSGRCAVRGLGVFPEGHGLKHEAQQFVDRGLRFGIAPINYEDEEMAKGDPRVIQKTILENVTGSPQVVKDVIQQSEMQSLPWAPLLFRYPWDVIFGRLSDGTITVAGDAMHPMTPDLGQGGCASLEDAVILGRHIGNSYIKNERRWRTAGLITASYLSGWVQQSGGGGIGSSSGRVGWLMKFLRDSIFYKLIFRRLALERVGVRSLVLERSSELRVTGVAIALFSNAWIALESLGVAHKLNSFYKPYERRALLEALLEESPTETVRFSSKLGSIEKTKTPQDSDLLGVIIHLEDGTTIHTKVLIGCDGVHSLVAKWLGLKDVVYSGRCAVRGLGVFPEGHGLNYEVQHFVDKGSRFGIIPITDVDVYWFMSYQSIPSKVKFYLGTRNILMIQSFYLLDEEMAKGDPRVIQKTILESVSGFPPIVKDVIQRSDMQNISWAPLLFRYPWDLIFGRVSDGTVTVAGDAMHPMTPDLGQGGGSALEDAKWWNDITRRLGRLRNGGTTGLIITSYLSGWVQQSGSGGIGSSSRGVGWLMKFLRDTVFYKIIYPRLGGFLRYDCGKLPTGSA</sequence>
<feature type="domain" description="FAD-binding" evidence="4">
    <location>
        <begin position="875"/>
        <end position="1107"/>
    </location>
</feature>
<dbReference type="Proteomes" id="UP000316621">
    <property type="component" value="Chromosome 6"/>
</dbReference>
<evidence type="ECO:0000256" key="2">
    <source>
        <dbReference type="ARBA" id="ARBA00023033"/>
    </source>
</evidence>
<accession>A0A4Y7JY31</accession>
<gene>
    <name evidence="5" type="ORF">C5167_008582</name>
</gene>
<dbReference type="EMBL" id="CM010720">
    <property type="protein sequence ID" value="RZC64891.1"/>
    <property type="molecule type" value="Genomic_DNA"/>
</dbReference>
<evidence type="ECO:0000256" key="1">
    <source>
        <dbReference type="ARBA" id="ARBA00023002"/>
    </source>
</evidence>
<keyword evidence="2" id="KW-0503">Monooxygenase</keyword>
<dbReference type="PRINTS" id="PR00420">
    <property type="entry name" value="RNGMNOXGNASE"/>
</dbReference>